<dbReference type="AlphaFoldDB" id="A0A6M4AYJ7"/>
<proteinExistence type="predicted"/>
<protein>
    <submittedName>
        <fullName evidence="2">Type II toxin-antitoxin system CcdA family antitoxin</fullName>
    </submittedName>
</protein>
<dbReference type="RefSeq" id="WP_169947683.1">
    <property type="nucleotide sequence ID" value="NZ_CP053015.1"/>
</dbReference>
<dbReference type="KEGG" id="slan:GV829_14145"/>
<sequence length="81" mass="9127">MNRPLKPASPKRATNVTLSQDLVEEAKALGINLSQACEAGLAERVADARAEHWKRENKEAIASWNRYVQENGMPYDEFRQG</sequence>
<evidence type="ECO:0000313" key="2">
    <source>
        <dbReference type="EMBL" id="QJQ33430.1"/>
    </source>
</evidence>
<dbReference type="InterPro" id="IPR009956">
    <property type="entry name" value="Post-segregation_anti-tox_CcdA"/>
</dbReference>
<name>A0A6M4AYJ7_9SPHN</name>
<keyword evidence="1" id="KW-1277">Toxin-antitoxin system</keyword>
<dbReference type="Proteomes" id="UP000503018">
    <property type="component" value="Chromosome"/>
</dbReference>
<keyword evidence="3" id="KW-1185">Reference proteome</keyword>
<accession>A0A6M4AYJ7</accession>
<gene>
    <name evidence="2" type="ORF">GV829_14145</name>
</gene>
<reference evidence="2 3" key="1">
    <citation type="submission" date="2020-01" db="EMBL/GenBank/DDBJ databases">
        <title>Sphingomonas sp. strain CSW-10.</title>
        <authorList>
            <person name="Chen W.-M."/>
        </authorList>
    </citation>
    <scope>NUCLEOTIDE SEQUENCE [LARGE SCALE GENOMIC DNA]</scope>
    <source>
        <strain evidence="2 3">CSW-10</strain>
    </source>
</reference>
<dbReference type="Pfam" id="PF07362">
    <property type="entry name" value="CcdA"/>
    <property type="match status" value="1"/>
</dbReference>
<evidence type="ECO:0000313" key="3">
    <source>
        <dbReference type="Proteomes" id="UP000503018"/>
    </source>
</evidence>
<dbReference type="EMBL" id="CP053015">
    <property type="protein sequence ID" value="QJQ33430.1"/>
    <property type="molecule type" value="Genomic_DNA"/>
</dbReference>
<organism evidence="2 3">
    <name type="scientific">Sphingomonas lacunae</name>
    <dbReference type="NCBI Taxonomy" id="2698828"/>
    <lineage>
        <taxon>Bacteria</taxon>
        <taxon>Pseudomonadati</taxon>
        <taxon>Pseudomonadota</taxon>
        <taxon>Alphaproteobacteria</taxon>
        <taxon>Sphingomonadales</taxon>
        <taxon>Sphingomonadaceae</taxon>
        <taxon>Sphingomonas</taxon>
    </lineage>
</organism>
<evidence type="ECO:0000256" key="1">
    <source>
        <dbReference type="ARBA" id="ARBA00022649"/>
    </source>
</evidence>